<accession>A0A2R4VRS1</accession>
<gene>
    <name evidence="8" type="primary">ssuD</name>
    <name evidence="8" type="ORF">A6A40_18860</name>
</gene>
<keyword evidence="3" id="KW-0285">Flavoprotein</keyword>
<proteinExistence type="inferred from homology"/>
<keyword evidence="6 8" id="KW-0503">Monooxygenase</keyword>
<dbReference type="EC" id="1.14.14.5" evidence="2"/>
<evidence type="ECO:0000256" key="2">
    <source>
        <dbReference type="ARBA" id="ARBA00012113"/>
    </source>
</evidence>
<name>A0A2R4VRS1_9PROT</name>
<evidence type="ECO:0000256" key="5">
    <source>
        <dbReference type="ARBA" id="ARBA00023002"/>
    </source>
</evidence>
<evidence type="ECO:0000313" key="9">
    <source>
        <dbReference type="Proteomes" id="UP000077405"/>
    </source>
</evidence>
<organism evidence="8 9">
    <name type="scientific">Azospirillum humicireducens</name>
    <dbReference type="NCBI Taxonomy" id="1226968"/>
    <lineage>
        <taxon>Bacteria</taxon>
        <taxon>Pseudomonadati</taxon>
        <taxon>Pseudomonadota</taxon>
        <taxon>Alphaproteobacteria</taxon>
        <taxon>Rhodospirillales</taxon>
        <taxon>Azospirillaceae</taxon>
        <taxon>Azospirillum</taxon>
    </lineage>
</organism>
<dbReference type="Gene3D" id="3.20.20.30">
    <property type="entry name" value="Luciferase-like domain"/>
    <property type="match status" value="1"/>
</dbReference>
<dbReference type="Proteomes" id="UP000077405">
    <property type="component" value="Plasmid pYZ2"/>
</dbReference>
<reference evidence="8 9" key="1">
    <citation type="submission" date="2018-04" db="EMBL/GenBank/DDBJ databases">
        <title>Complete genome sequence of the nitrogen-fixing bacterium Azospirillum humicireducens type strain SgZ-5.</title>
        <authorList>
            <person name="Yu Z."/>
        </authorList>
    </citation>
    <scope>NUCLEOTIDE SEQUENCE [LARGE SCALE GENOMIC DNA]</scope>
    <source>
        <strain evidence="8 9">SgZ-5</strain>
        <plasmid evidence="8 9">pYZ2</plasmid>
    </source>
</reference>
<dbReference type="CDD" id="cd01094">
    <property type="entry name" value="Alkanesulfonate_monoxygenase"/>
    <property type="match status" value="1"/>
</dbReference>
<dbReference type="PANTHER" id="PTHR42847:SF4">
    <property type="entry name" value="ALKANESULFONATE MONOOXYGENASE-RELATED"/>
    <property type="match status" value="1"/>
</dbReference>
<dbReference type="SUPFAM" id="SSF51679">
    <property type="entry name" value="Bacterial luciferase-like"/>
    <property type="match status" value="1"/>
</dbReference>
<protein>
    <recommendedName>
        <fullName evidence="2">alkanesulfonate monooxygenase</fullName>
        <ecNumber evidence="2">1.14.14.5</ecNumber>
    </recommendedName>
</protein>
<comment type="similarity">
    <text evidence="1">Belongs to the SsuD family.</text>
</comment>
<dbReference type="NCBIfam" id="TIGR03565">
    <property type="entry name" value="alk_sulf_monoox"/>
    <property type="match status" value="1"/>
</dbReference>
<geneLocation type="plasmid" evidence="8 9">
    <name>pYZ2</name>
</geneLocation>
<dbReference type="KEGG" id="ahu:A6A40_18860"/>
<evidence type="ECO:0000256" key="1">
    <source>
        <dbReference type="ARBA" id="ARBA00007044"/>
    </source>
</evidence>
<evidence type="ECO:0000256" key="6">
    <source>
        <dbReference type="ARBA" id="ARBA00023033"/>
    </source>
</evidence>
<keyword evidence="9" id="KW-1185">Reference proteome</keyword>
<dbReference type="GO" id="GO:0046306">
    <property type="term" value="P:alkanesulfonate catabolic process"/>
    <property type="evidence" value="ECO:0007669"/>
    <property type="project" value="TreeGrafter"/>
</dbReference>
<dbReference type="OrthoDB" id="9814695at2"/>
<keyword evidence="4" id="KW-0288">FMN</keyword>
<dbReference type="PANTHER" id="PTHR42847">
    <property type="entry name" value="ALKANESULFONATE MONOOXYGENASE"/>
    <property type="match status" value="1"/>
</dbReference>
<dbReference type="GO" id="GO:0008726">
    <property type="term" value="F:alkanesulfonate monooxygenase activity"/>
    <property type="evidence" value="ECO:0007669"/>
    <property type="project" value="UniProtKB-EC"/>
</dbReference>
<evidence type="ECO:0000256" key="4">
    <source>
        <dbReference type="ARBA" id="ARBA00022643"/>
    </source>
</evidence>
<dbReference type="NCBIfam" id="NF001939">
    <property type="entry name" value="PRK00719.1"/>
    <property type="match status" value="1"/>
</dbReference>
<dbReference type="Pfam" id="PF00296">
    <property type="entry name" value="Bac_luciferase"/>
    <property type="match status" value="1"/>
</dbReference>
<evidence type="ECO:0000256" key="3">
    <source>
        <dbReference type="ARBA" id="ARBA00022630"/>
    </source>
</evidence>
<evidence type="ECO:0000259" key="7">
    <source>
        <dbReference type="Pfam" id="PF00296"/>
    </source>
</evidence>
<sequence>MDIFWFLPVHGDGPYLGSQIDSRAATLAYLTEIAQAADRRGYHGVLVPCGKACEEPYIVSAALIAATERLRFLVATRPSSMTPTFAARLAAGLDRLSGGRFYLNVVAGGDAAELAGDGVFLDHDARYAQAAEFFTVWKRVLAGETVDFAGSHVTVKGATVPLRPVQRPHPPLFFGGSSPAGHAAVAEHFDTYLTWAEPPDAVAAKIADVRARAAAHGRTLSYGLRVNIIVRETEAEAWAAAEKLISKIDRGAIEAAHGAFRRFESEGQRRMTELASRADLVVAPNLWAGVGLVRGGAGTALVGNPRQVADRLLEYRDLGIDSFILSGYPHLEEAHRVADLLFPLLPVTAPPPAAQAAPDVAFVSPFGDLQPARSAS</sequence>
<evidence type="ECO:0000313" key="8">
    <source>
        <dbReference type="EMBL" id="AWB07134.1"/>
    </source>
</evidence>
<dbReference type="InterPro" id="IPR036661">
    <property type="entry name" value="Luciferase-like_sf"/>
</dbReference>
<dbReference type="InterPro" id="IPR050172">
    <property type="entry name" value="SsuD_RutA_monooxygenase"/>
</dbReference>
<dbReference type="InterPro" id="IPR011251">
    <property type="entry name" value="Luciferase-like_dom"/>
</dbReference>
<feature type="domain" description="Luciferase-like" evidence="7">
    <location>
        <begin position="1"/>
        <end position="321"/>
    </location>
</feature>
<keyword evidence="8" id="KW-0614">Plasmid</keyword>
<dbReference type="InterPro" id="IPR019911">
    <property type="entry name" value="Alkanesulphonate_mOase_FMN-dep"/>
</dbReference>
<dbReference type="AlphaFoldDB" id="A0A2R4VRS1"/>
<dbReference type="RefSeq" id="WP_108547431.1">
    <property type="nucleotide sequence ID" value="NZ_CP028903.1"/>
</dbReference>
<keyword evidence="5" id="KW-0560">Oxidoreductase</keyword>
<dbReference type="EMBL" id="CP028903">
    <property type="protein sequence ID" value="AWB07134.1"/>
    <property type="molecule type" value="Genomic_DNA"/>
</dbReference>